<organism evidence="2 3">
    <name type="scientific">Pelistega suis</name>
    <dbReference type="NCBI Taxonomy" id="1631957"/>
    <lineage>
        <taxon>Bacteria</taxon>
        <taxon>Pseudomonadati</taxon>
        <taxon>Pseudomonadota</taxon>
        <taxon>Betaproteobacteria</taxon>
        <taxon>Burkholderiales</taxon>
        <taxon>Alcaligenaceae</taxon>
        <taxon>Pelistega</taxon>
    </lineage>
</organism>
<comment type="caution">
    <text evidence="2">The sequence shown here is derived from an EMBL/GenBank/DDBJ whole genome shotgun (WGS) entry which is preliminary data.</text>
</comment>
<name>A0A849P6T0_9BURK</name>
<dbReference type="AlphaFoldDB" id="A0A849P6T0"/>
<dbReference type="PROSITE" id="PS51257">
    <property type="entry name" value="PROKAR_LIPOPROTEIN"/>
    <property type="match status" value="1"/>
</dbReference>
<evidence type="ECO:0000256" key="1">
    <source>
        <dbReference type="SAM" id="SignalP"/>
    </source>
</evidence>
<gene>
    <name evidence="2" type="ORF">HKX39_03600</name>
</gene>
<dbReference type="EMBL" id="JABGBN010000002">
    <property type="protein sequence ID" value="NOL51258.1"/>
    <property type="molecule type" value="Genomic_DNA"/>
</dbReference>
<dbReference type="Proteomes" id="UP000537862">
    <property type="component" value="Unassembled WGS sequence"/>
</dbReference>
<evidence type="ECO:0000313" key="3">
    <source>
        <dbReference type="Proteomes" id="UP000537862"/>
    </source>
</evidence>
<keyword evidence="3" id="KW-1185">Reference proteome</keyword>
<evidence type="ECO:0008006" key="4">
    <source>
        <dbReference type="Google" id="ProtNLM"/>
    </source>
</evidence>
<evidence type="ECO:0000313" key="2">
    <source>
        <dbReference type="EMBL" id="NOL51258.1"/>
    </source>
</evidence>
<sequence>MKKLIIISLTALLAACSSTGKIDLSNRNSYGLKCSPNANSAPNWEGCMGTAEQMCAPQKVANVQQLSPTGSGSPDDSYFMTFSCQ</sequence>
<proteinExistence type="predicted"/>
<accession>A0A849P6T0</accession>
<protein>
    <recommendedName>
        <fullName evidence="4">Lipoprotein</fullName>
    </recommendedName>
</protein>
<feature type="chain" id="PRO_5032628690" description="Lipoprotein" evidence="1">
    <location>
        <begin position="21"/>
        <end position="85"/>
    </location>
</feature>
<dbReference type="RefSeq" id="WP_171679956.1">
    <property type="nucleotide sequence ID" value="NZ_JABGBN010000002.1"/>
</dbReference>
<keyword evidence="1" id="KW-0732">Signal</keyword>
<feature type="signal peptide" evidence="1">
    <location>
        <begin position="1"/>
        <end position="20"/>
    </location>
</feature>
<reference evidence="2 3" key="1">
    <citation type="submission" date="2020-05" db="EMBL/GenBank/DDBJ databases">
        <authorList>
            <person name="Niu N."/>
        </authorList>
    </citation>
    <scope>NUCLEOTIDE SEQUENCE [LARGE SCALE GENOMIC DNA]</scope>
    <source>
        <strain evidence="2 3">3340-03</strain>
    </source>
</reference>